<dbReference type="Proteomes" id="UP001214039">
    <property type="component" value="Chromosome"/>
</dbReference>
<dbReference type="EMBL" id="CP113498">
    <property type="protein sequence ID" value="WFQ93862.1"/>
    <property type="molecule type" value="Genomic_DNA"/>
</dbReference>
<keyword evidence="1" id="KW-0175">Coiled coil</keyword>
<dbReference type="EMBL" id="LR739237">
    <property type="protein sequence ID" value="VZR99893.1"/>
    <property type="molecule type" value="Genomic_DNA"/>
</dbReference>
<keyword evidence="6" id="KW-1185">Reference proteome</keyword>
<gene>
    <name evidence="2" type="ORF">MF5295_00279</name>
    <name evidence="3" type="ORF">MF5582_00317</name>
    <name evidence="4" type="ORF">MFERI14822_00462</name>
    <name evidence="5" type="ORF">MFERI15181_00783</name>
</gene>
<dbReference type="EMBL" id="CP104008">
    <property type="protein sequence ID" value="WFQ92673.1"/>
    <property type="molecule type" value="Genomic_DNA"/>
</dbReference>
<proteinExistence type="predicted"/>
<reference evidence="5 6" key="2">
    <citation type="submission" date="2022-11" db="EMBL/GenBank/DDBJ databases">
        <title>Comparative genomic analysis of Mycoplasma feriruminatoris and the Mycoplasma mycoides cluster.</title>
        <authorList>
            <person name="Baby V."/>
            <person name="Ambroset C."/>
            <person name="Gaurivaud P."/>
            <person name="Boury C."/>
            <person name="Guichoux E."/>
            <person name="Lartigue C."/>
            <person name="Tardy F."/>
            <person name="Sirand-Pugnet P."/>
        </authorList>
    </citation>
    <scope>NUCLEOTIDE SEQUENCE [LARGE SCALE GENOMIC DNA]</scope>
    <source>
        <strain evidence="4">L14822</strain>
        <strain evidence="5 6">L15181</strain>
    </source>
</reference>
<dbReference type="RefSeq" id="WP_278299914.1">
    <property type="nucleotide sequence ID" value="NZ_CP104008.1"/>
</dbReference>
<protein>
    <recommendedName>
        <fullName evidence="7">ICEF Integrative Conjugal Element-II</fullName>
    </recommendedName>
</protein>
<name>A0A654IMR3_9MOLU</name>
<evidence type="ECO:0008006" key="7">
    <source>
        <dbReference type="Google" id="ProtNLM"/>
    </source>
</evidence>
<evidence type="ECO:0000256" key="1">
    <source>
        <dbReference type="SAM" id="Coils"/>
    </source>
</evidence>
<sequence length="205" mass="24490">MSKNTNEVKITFRIYEREDILRFEQWKKELSNNGETLSNAMLTLLKNHLLEKEKKIILNTLKEDIFYSFRKSLFASLAPFASNIIREINKVRIEEVIINKKLDLVINNFLENPDEFIKNLNPNLLAEAEYFEKTRELFIIDYNNKLEKINKKIANVKEQQKKFEDYQKRNSDWDSEIVSQVYDNFELEPEVDIDLNELDFLKGKT</sequence>
<feature type="coiled-coil region" evidence="1">
    <location>
        <begin position="139"/>
        <end position="176"/>
    </location>
</feature>
<dbReference type="Proteomes" id="UP001178743">
    <property type="component" value="Chromosome"/>
</dbReference>
<evidence type="ECO:0000313" key="6">
    <source>
        <dbReference type="Proteomes" id="UP001214039"/>
    </source>
</evidence>
<evidence type="ECO:0000313" key="4">
    <source>
        <dbReference type="EMBL" id="WFQ92673.1"/>
    </source>
</evidence>
<dbReference type="AlphaFoldDB" id="A0A654IMR3"/>
<evidence type="ECO:0000313" key="5">
    <source>
        <dbReference type="EMBL" id="WFQ93862.1"/>
    </source>
</evidence>
<dbReference type="EMBL" id="LR739235">
    <property type="protein sequence ID" value="VZR97370.1"/>
    <property type="molecule type" value="Genomic_DNA"/>
</dbReference>
<organism evidence="3">
    <name type="scientific">Mycoplasma feriruminatoris</name>
    <dbReference type="NCBI Taxonomy" id="1179777"/>
    <lineage>
        <taxon>Bacteria</taxon>
        <taxon>Bacillati</taxon>
        <taxon>Mycoplasmatota</taxon>
        <taxon>Mollicutes</taxon>
        <taxon>Mycoplasmataceae</taxon>
        <taxon>Mycoplasma</taxon>
    </lineage>
</organism>
<evidence type="ECO:0000313" key="3">
    <source>
        <dbReference type="EMBL" id="VZR99893.1"/>
    </source>
</evidence>
<evidence type="ECO:0000313" key="2">
    <source>
        <dbReference type="EMBL" id="VZR97370.1"/>
    </source>
</evidence>
<dbReference type="NCBIfam" id="NF045893">
    <property type="entry name" value="ICE_Mbov_0398"/>
    <property type="match status" value="1"/>
</dbReference>
<accession>A0A654IMR3</accession>
<reference evidence="3" key="1">
    <citation type="submission" date="2019-11" db="EMBL/GenBank/DDBJ databases">
        <authorList>
            <person name="Falquet L."/>
            <person name="Falquet L."/>
        </authorList>
    </citation>
    <scope>NUCLEOTIDE SEQUENCE</scope>
    <source>
        <strain evidence="3">14/OD_0492</strain>
        <strain evidence="2">8756-13</strain>
    </source>
</reference>